<dbReference type="InParanoid" id="A0A139WFT9"/>
<evidence type="ECO:0000256" key="1">
    <source>
        <dbReference type="SAM" id="SignalP"/>
    </source>
</evidence>
<dbReference type="AlphaFoldDB" id="A0A139WFT9"/>
<dbReference type="OMA" id="GGAACNC"/>
<reference evidence="2 3" key="2">
    <citation type="journal article" date="2010" name="Nucleic Acids Res.">
        <title>BeetleBase in 2010: revisions to provide comprehensive genomic information for Tribolium castaneum.</title>
        <authorList>
            <person name="Kim H.S."/>
            <person name="Murphy T."/>
            <person name="Xia J."/>
            <person name="Caragea D."/>
            <person name="Park Y."/>
            <person name="Beeman R.W."/>
            <person name="Lorenzen M.D."/>
            <person name="Butcher S."/>
            <person name="Manak J.R."/>
            <person name="Brown S.J."/>
        </authorList>
    </citation>
    <scope>GENOME REANNOTATION</scope>
    <source>
        <strain evidence="2 3">Georgia GA2</strain>
    </source>
</reference>
<evidence type="ECO:0000313" key="2">
    <source>
        <dbReference type="EMBL" id="KYB26784.1"/>
    </source>
</evidence>
<feature type="signal peptide" evidence="1">
    <location>
        <begin position="1"/>
        <end position="18"/>
    </location>
</feature>
<proteinExistence type="predicted"/>
<protein>
    <submittedName>
        <fullName evidence="2">Uncharacterized protein</fullName>
    </submittedName>
</protein>
<evidence type="ECO:0000313" key="3">
    <source>
        <dbReference type="Proteomes" id="UP000007266"/>
    </source>
</evidence>
<reference evidence="2 3" key="1">
    <citation type="journal article" date="2008" name="Nature">
        <title>The genome of the model beetle and pest Tribolium castaneum.</title>
        <authorList>
            <consortium name="Tribolium Genome Sequencing Consortium"/>
            <person name="Richards S."/>
            <person name="Gibbs R.A."/>
            <person name="Weinstock G.M."/>
            <person name="Brown S.J."/>
            <person name="Denell R."/>
            <person name="Beeman R.W."/>
            <person name="Gibbs R."/>
            <person name="Beeman R.W."/>
            <person name="Brown S.J."/>
            <person name="Bucher G."/>
            <person name="Friedrich M."/>
            <person name="Grimmelikhuijzen C.J."/>
            <person name="Klingler M."/>
            <person name="Lorenzen M."/>
            <person name="Richards S."/>
            <person name="Roth S."/>
            <person name="Schroder R."/>
            <person name="Tautz D."/>
            <person name="Zdobnov E.M."/>
            <person name="Muzny D."/>
            <person name="Gibbs R.A."/>
            <person name="Weinstock G.M."/>
            <person name="Attaway T."/>
            <person name="Bell S."/>
            <person name="Buhay C.J."/>
            <person name="Chandrabose M.N."/>
            <person name="Chavez D."/>
            <person name="Clerk-Blankenburg K.P."/>
            <person name="Cree A."/>
            <person name="Dao M."/>
            <person name="Davis C."/>
            <person name="Chacko J."/>
            <person name="Dinh H."/>
            <person name="Dugan-Rocha S."/>
            <person name="Fowler G."/>
            <person name="Garner T.T."/>
            <person name="Garnes J."/>
            <person name="Gnirke A."/>
            <person name="Hawes A."/>
            <person name="Hernandez J."/>
            <person name="Hines S."/>
            <person name="Holder M."/>
            <person name="Hume J."/>
            <person name="Jhangiani S.N."/>
            <person name="Joshi V."/>
            <person name="Khan Z.M."/>
            <person name="Jackson L."/>
            <person name="Kovar C."/>
            <person name="Kowis A."/>
            <person name="Lee S."/>
            <person name="Lewis L.R."/>
            <person name="Margolis J."/>
            <person name="Morgan M."/>
            <person name="Nazareth L.V."/>
            <person name="Nguyen N."/>
            <person name="Okwuonu G."/>
            <person name="Parker D."/>
            <person name="Richards S."/>
            <person name="Ruiz S.J."/>
            <person name="Santibanez J."/>
            <person name="Savard J."/>
            <person name="Scherer S.E."/>
            <person name="Schneider B."/>
            <person name="Sodergren E."/>
            <person name="Tautz D."/>
            <person name="Vattahil S."/>
            <person name="Villasana D."/>
            <person name="White C.S."/>
            <person name="Wright R."/>
            <person name="Park Y."/>
            <person name="Beeman R.W."/>
            <person name="Lord J."/>
            <person name="Oppert B."/>
            <person name="Lorenzen M."/>
            <person name="Brown S."/>
            <person name="Wang L."/>
            <person name="Savard J."/>
            <person name="Tautz D."/>
            <person name="Richards S."/>
            <person name="Weinstock G."/>
            <person name="Gibbs R.A."/>
            <person name="Liu Y."/>
            <person name="Worley K."/>
            <person name="Weinstock G."/>
            <person name="Elsik C.G."/>
            <person name="Reese J.T."/>
            <person name="Elhaik E."/>
            <person name="Landan G."/>
            <person name="Graur D."/>
            <person name="Arensburger P."/>
            <person name="Atkinson P."/>
            <person name="Beeman R.W."/>
            <person name="Beidler J."/>
            <person name="Brown S.J."/>
            <person name="Demuth J.P."/>
            <person name="Drury D.W."/>
            <person name="Du Y.Z."/>
            <person name="Fujiwara H."/>
            <person name="Lorenzen M."/>
            <person name="Maselli V."/>
            <person name="Osanai M."/>
            <person name="Park Y."/>
            <person name="Robertson H.M."/>
            <person name="Tu Z."/>
            <person name="Wang J.J."/>
            <person name="Wang S."/>
            <person name="Richards S."/>
            <person name="Song H."/>
            <person name="Zhang L."/>
            <person name="Sodergren E."/>
            <person name="Werner D."/>
            <person name="Stanke M."/>
            <person name="Morgenstern B."/>
            <person name="Solovyev V."/>
            <person name="Kosarev P."/>
            <person name="Brown G."/>
            <person name="Chen H.C."/>
            <person name="Ermolaeva O."/>
            <person name="Hlavina W."/>
            <person name="Kapustin Y."/>
            <person name="Kiryutin B."/>
            <person name="Kitts P."/>
            <person name="Maglott D."/>
            <person name="Pruitt K."/>
            <person name="Sapojnikov V."/>
            <person name="Souvorov A."/>
            <person name="Mackey A.J."/>
            <person name="Waterhouse R.M."/>
            <person name="Wyder S."/>
            <person name="Zdobnov E.M."/>
            <person name="Zdobnov E.M."/>
            <person name="Wyder S."/>
            <person name="Kriventseva E.V."/>
            <person name="Kadowaki T."/>
            <person name="Bork P."/>
            <person name="Aranda M."/>
            <person name="Bao R."/>
            <person name="Beermann A."/>
            <person name="Berns N."/>
            <person name="Bolognesi R."/>
            <person name="Bonneton F."/>
            <person name="Bopp D."/>
            <person name="Brown S.J."/>
            <person name="Bucher G."/>
            <person name="Butts T."/>
            <person name="Chaumot A."/>
            <person name="Denell R.E."/>
            <person name="Ferrier D.E."/>
            <person name="Friedrich M."/>
            <person name="Gordon C.M."/>
            <person name="Jindra M."/>
            <person name="Klingler M."/>
            <person name="Lan Q."/>
            <person name="Lattorff H.M."/>
            <person name="Laudet V."/>
            <person name="von Levetsow C."/>
            <person name="Liu Z."/>
            <person name="Lutz R."/>
            <person name="Lynch J.A."/>
            <person name="da Fonseca R.N."/>
            <person name="Posnien N."/>
            <person name="Reuter R."/>
            <person name="Roth S."/>
            <person name="Savard J."/>
            <person name="Schinko J.B."/>
            <person name="Schmitt C."/>
            <person name="Schoppmeier M."/>
            <person name="Schroder R."/>
            <person name="Shippy T.D."/>
            <person name="Simonnet F."/>
            <person name="Marques-Souza H."/>
            <person name="Tautz D."/>
            <person name="Tomoyasu Y."/>
            <person name="Trauner J."/>
            <person name="Van der Zee M."/>
            <person name="Vervoort M."/>
            <person name="Wittkopp N."/>
            <person name="Wimmer E.A."/>
            <person name="Yang X."/>
            <person name="Jones A.K."/>
            <person name="Sattelle D.B."/>
            <person name="Ebert P.R."/>
            <person name="Nelson D."/>
            <person name="Scott J.G."/>
            <person name="Beeman R.W."/>
            <person name="Muthukrishnan S."/>
            <person name="Kramer K.J."/>
            <person name="Arakane Y."/>
            <person name="Beeman R.W."/>
            <person name="Zhu Q."/>
            <person name="Hogenkamp D."/>
            <person name="Dixit R."/>
            <person name="Oppert B."/>
            <person name="Jiang H."/>
            <person name="Zou Z."/>
            <person name="Marshall J."/>
            <person name="Elpidina E."/>
            <person name="Vinokurov K."/>
            <person name="Oppert C."/>
            <person name="Zou Z."/>
            <person name="Evans J."/>
            <person name="Lu Z."/>
            <person name="Zhao P."/>
            <person name="Sumathipala N."/>
            <person name="Altincicek B."/>
            <person name="Vilcinskas A."/>
            <person name="Williams M."/>
            <person name="Hultmark D."/>
            <person name="Hetru C."/>
            <person name="Jiang H."/>
            <person name="Grimmelikhuijzen C.J."/>
            <person name="Hauser F."/>
            <person name="Cazzamali G."/>
            <person name="Williamson M."/>
            <person name="Park Y."/>
            <person name="Li B."/>
            <person name="Tanaka Y."/>
            <person name="Predel R."/>
            <person name="Neupert S."/>
            <person name="Schachtner J."/>
            <person name="Verleyen P."/>
            <person name="Raible F."/>
            <person name="Bork P."/>
            <person name="Friedrich M."/>
            <person name="Walden K.K."/>
            <person name="Robertson H.M."/>
            <person name="Angeli S."/>
            <person name="Foret S."/>
            <person name="Bucher G."/>
            <person name="Schuetz S."/>
            <person name="Maleszka R."/>
            <person name="Wimmer E.A."/>
            <person name="Beeman R.W."/>
            <person name="Lorenzen M."/>
            <person name="Tomoyasu Y."/>
            <person name="Miller S.C."/>
            <person name="Grossmann D."/>
            <person name="Bucher G."/>
        </authorList>
    </citation>
    <scope>NUCLEOTIDE SEQUENCE [LARGE SCALE GENOMIC DNA]</scope>
    <source>
        <strain evidence="2 3">Georgia GA2</strain>
    </source>
</reference>
<keyword evidence="1" id="KW-0732">Signal</keyword>
<keyword evidence="3" id="KW-1185">Reference proteome</keyword>
<gene>
    <name evidence="2" type="primary">AUGUSTUS-3.0.2_33547</name>
    <name evidence="2" type="ORF">TcasGA2_TC033547</name>
</gene>
<dbReference type="Proteomes" id="UP000007266">
    <property type="component" value="Linkage group 7"/>
</dbReference>
<name>A0A139WFT9_TRICA</name>
<organism evidence="2 3">
    <name type="scientific">Tribolium castaneum</name>
    <name type="common">Red flour beetle</name>
    <dbReference type="NCBI Taxonomy" id="7070"/>
    <lineage>
        <taxon>Eukaryota</taxon>
        <taxon>Metazoa</taxon>
        <taxon>Ecdysozoa</taxon>
        <taxon>Arthropoda</taxon>
        <taxon>Hexapoda</taxon>
        <taxon>Insecta</taxon>
        <taxon>Pterygota</taxon>
        <taxon>Neoptera</taxon>
        <taxon>Endopterygota</taxon>
        <taxon>Coleoptera</taxon>
        <taxon>Polyphaga</taxon>
        <taxon>Cucujiformia</taxon>
        <taxon>Tenebrionidae</taxon>
        <taxon>Tenebrionidae incertae sedis</taxon>
        <taxon>Tribolium</taxon>
    </lineage>
</organism>
<accession>A0A139WFT9</accession>
<sequence length="191" mass="21319">MILIIDEMVLFVVGVASSRHISYYDGSPNSRPMISQQQERRICAELCMSGLGGEPCGSDCLDMIPQGLPTKSSHQSSEEPSPDYTRQAVCPVLCENRLGFPLCNCTYSLQTTLQPFFRVNFVEICSRFCLQYGYQLYGCNTCDTYRNMTGIASKASRQLYDWNSWCLSMCKEGDGGSACYCDLLPLGLKLD</sequence>
<feature type="chain" id="PRO_5007299860" evidence="1">
    <location>
        <begin position="19"/>
        <end position="191"/>
    </location>
</feature>
<dbReference type="EMBL" id="KQ971351">
    <property type="protein sequence ID" value="KYB26784.1"/>
    <property type="molecule type" value="Genomic_DNA"/>
</dbReference>